<dbReference type="Gene3D" id="3.40.50.2000">
    <property type="entry name" value="Glycogen Phosphorylase B"/>
    <property type="match status" value="3"/>
</dbReference>
<dbReference type="GO" id="GO:0015020">
    <property type="term" value="F:glucuronosyltransferase activity"/>
    <property type="evidence" value="ECO:0007669"/>
    <property type="project" value="TreeGrafter"/>
</dbReference>
<evidence type="ECO:0000313" key="6">
    <source>
        <dbReference type="Proteomes" id="UP000314983"/>
    </source>
</evidence>
<name>A0A4W4ENZ8_ELEEL</name>
<dbReference type="PROSITE" id="PS00375">
    <property type="entry name" value="UDPGT"/>
    <property type="match status" value="1"/>
</dbReference>
<organism evidence="5 6">
    <name type="scientific">Electrophorus electricus</name>
    <name type="common">Electric eel</name>
    <name type="synonym">Gymnotus electricus</name>
    <dbReference type="NCBI Taxonomy" id="8005"/>
    <lineage>
        <taxon>Eukaryota</taxon>
        <taxon>Metazoa</taxon>
        <taxon>Chordata</taxon>
        <taxon>Craniata</taxon>
        <taxon>Vertebrata</taxon>
        <taxon>Euteleostomi</taxon>
        <taxon>Actinopterygii</taxon>
        <taxon>Neopterygii</taxon>
        <taxon>Teleostei</taxon>
        <taxon>Ostariophysi</taxon>
        <taxon>Gymnotiformes</taxon>
        <taxon>Gymnotoidei</taxon>
        <taxon>Gymnotidae</taxon>
        <taxon>Electrophorus</taxon>
    </lineage>
</organism>
<reference evidence="5" key="3">
    <citation type="submission" date="2020-05" db="EMBL/GenBank/DDBJ databases">
        <title>Electrophorus electricus (electric eel) genome, fEleEle1, primary haplotype.</title>
        <authorList>
            <person name="Myers G."/>
            <person name="Meyer A."/>
            <person name="Fedrigo O."/>
            <person name="Formenti G."/>
            <person name="Rhie A."/>
            <person name="Tracey A."/>
            <person name="Sims Y."/>
            <person name="Jarvis E.D."/>
        </authorList>
    </citation>
    <scope>NUCLEOTIDE SEQUENCE [LARGE SCALE GENOMIC DNA]</scope>
</reference>
<dbReference type="SUPFAM" id="SSF53756">
    <property type="entry name" value="UDP-Glycosyltransferase/glycogen phosphorylase"/>
    <property type="match status" value="2"/>
</dbReference>
<comment type="similarity">
    <text evidence="1">Belongs to the UDP-glycosyltransferase family.</text>
</comment>
<dbReference type="PANTHER" id="PTHR48043">
    <property type="entry name" value="EG:EG0003.4 PROTEIN-RELATED"/>
    <property type="match status" value="1"/>
</dbReference>
<evidence type="ECO:0000256" key="2">
    <source>
        <dbReference type="ARBA" id="ARBA00022676"/>
    </source>
</evidence>
<dbReference type="FunFam" id="3.40.50.2000:FF:000134">
    <property type="entry name" value="UDP-glucuronosyltransferase 2A2 isoform X1"/>
    <property type="match status" value="1"/>
</dbReference>
<evidence type="ECO:0008006" key="7">
    <source>
        <dbReference type="Google" id="ProtNLM"/>
    </source>
</evidence>
<keyword evidence="4" id="KW-0812">Transmembrane</keyword>
<dbReference type="CDD" id="cd03784">
    <property type="entry name" value="GT1_Gtf-like"/>
    <property type="match status" value="1"/>
</dbReference>
<gene>
    <name evidence="5" type="primary">LOC118241541</name>
</gene>
<reference evidence="5" key="4">
    <citation type="submission" date="2025-08" db="UniProtKB">
        <authorList>
            <consortium name="Ensembl"/>
        </authorList>
    </citation>
    <scope>IDENTIFICATION</scope>
</reference>
<dbReference type="InterPro" id="IPR035595">
    <property type="entry name" value="UDP_glycos_trans_CS"/>
</dbReference>
<dbReference type="Ensembl" id="ENSEEET00000014118.2">
    <property type="protein sequence ID" value="ENSEEEP00000013947.2"/>
    <property type="gene ID" value="ENSEEEG00000028391.1"/>
</dbReference>
<keyword evidence="3" id="KW-0808">Transferase</keyword>
<dbReference type="GeneTree" id="ENSGT00940000153212"/>
<evidence type="ECO:0000256" key="4">
    <source>
        <dbReference type="SAM" id="Phobius"/>
    </source>
</evidence>
<evidence type="ECO:0000313" key="5">
    <source>
        <dbReference type="Ensembl" id="ENSEEEP00000013947.2"/>
    </source>
</evidence>
<dbReference type="InterPro" id="IPR002213">
    <property type="entry name" value="UDP_glucos_trans"/>
</dbReference>
<proteinExistence type="inferred from homology"/>
<protein>
    <recommendedName>
        <fullName evidence="7">UDP-glycosyltransferases domain-containing protein</fullName>
    </recommendedName>
</protein>
<dbReference type="PANTHER" id="PTHR48043:SF162">
    <property type="entry name" value="UDP GLUCURONOSYLTRANSFERASE 2 FAMILY, POLYPEPTIDE A1 PRECURSOR-RELATED"/>
    <property type="match status" value="1"/>
</dbReference>
<evidence type="ECO:0000256" key="1">
    <source>
        <dbReference type="ARBA" id="ARBA00009995"/>
    </source>
</evidence>
<sequence length="687" mass="79605">MQLFFFFFFFFDKFEWNRKCGTAVLRVLFLLTPGEFSHWLNIKVIIDELIVRGHSVTVVTHSATPSVKTTEPVGYNVEVIQVPYTKQDIIDIMYRFRRYWTYDLPNNNILQASIKLKELTDVTMEHKRILCRKLFACGDLLEKWSKEQFDVLLTDPMTMCGELLAQKLNLPFIISLRFLFGSAVERLCGQLPAPPSYVPGFGLGYTNHMGFLQRVKNILYIFSQDLLFSFLAKTKWDSIYTEIMGEFSHWLNIKVIIDELISRGHSVTVVTHSATPSVKTTEHPGYNVEVIQVPYTKQHIIDIMYRFRRYWTYDLPKDNILQASLKLKELTDVTMEHKTILCRKLFAHGDLLEKWSKEKIDVLLTDPMTMCGELLAQKLNLPFIISLRFSFGSAAERLCGQLPAPPSYVPGVGIKYTDHMGFLQRVKNFLYIFSQDLLFSFVAKIKWDSIYTEIMGKPTTLCERIGKADIWLIRTYWDFDYPRPSLPNFKFVGGLHCKPAKPLPKVLWRYTGDKPDTLTPNTRLYDWIPQNDLLGHPKTKAFITHGGTNGLYEAIYHGVPMVGLPLFVDQPDNMNHMRTKGAAVMLDFNKMESKDLKEALTDVIHNPSYKKNIMRLSRIHHDQPMKPLDQAVFWIEYVMRNKGYYCLDVAAFLLSITALVIFIFVKTCSGLFRKCLRKTTTRKGKKE</sequence>
<evidence type="ECO:0000256" key="3">
    <source>
        <dbReference type="ARBA" id="ARBA00022679"/>
    </source>
</evidence>
<feature type="transmembrane region" description="Helical" evidence="4">
    <location>
        <begin position="649"/>
        <end position="672"/>
    </location>
</feature>
<keyword evidence="6" id="KW-1185">Reference proteome</keyword>
<keyword evidence="4" id="KW-1133">Transmembrane helix</keyword>
<dbReference type="FunFam" id="3.40.50.2000:FF:000081">
    <property type="entry name" value="UDP-glucuronosyltransferase 2A2"/>
    <property type="match status" value="1"/>
</dbReference>
<reference evidence="6" key="2">
    <citation type="journal article" date="2017" name="Sci. Adv.">
        <title>A tail of two voltages: Proteomic comparison of the three electric organs of the electric eel.</title>
        <authorList>
            <person name="Traeger L.L."/>
            <person name="Sabat G."/>
            <person name="Barrett-Wilt G.A."/>
            <person name="Wells G.B."/>
            <person name="Sussman M.R."/>
        </authorList>
    </citation>
    <scope>NUCLEOTIDE SEQUENCE [LARGE SCALE GENOMIC DNA]</scope>
</reference>
<dbReference type="Proteomes" id="UP000314983">
    <property type="component" value="Chromosome 6"/>
</dbReference>
<reference evidence="5" key="5">
    <citation type="submission" date="2025-09" db="UniProtKB">
        <authorList>
            <consortium name="Ensembl"/>
        </authorList>
    </citation>
    <scope>IDENTIFICATION</scope>
</reference>
<keyword evidence="2" id="KW-0328">Glycosyltransferase</keyword>
<dbReference type="InterPro" id="IPR050271">
    <property type="entry name" value="UDP-glycosyltransferase"/>
</dbReference>
<keyword evidence="4" id="KW-0472">Membrane</keyword>
<reference evidence="6" key="1">
    <citation type="journal article" date="2014" name="Science">
        <title>Nonhuman genetics. Genomic basis for the convergent evolution of electric organs.</title>
        <authorList>
            <person name="Gallant J.R."/>
            <person name="Traeger L.L."/>
            <person name="Volkening J.D."/>
            <person name="Moffett H."/>
            <person name="Chen P.H."/>
            <person name="Novina C.D."/>
            <person name="Phillips G.N.Jr."/>
            <person name="Anand R."/>
            <person name="Wells G.B."/>
            <person name="Pinch M."/>
            <person name="Guth R."/>
            <person name="Unguez G.A."/>
            <person name="Albert J.S."/>
            <person name="Zakon H.H."/>
            <person name="Samanta M.P."/>
            <person name="Sussman M.R."/>
        </authorList>
    </citation>
    <scope>NUCLEOTIDE SEQUENCE [LARGE SCALE GENOMIC DNA]</scope>
</reference>
<dbReference type="AlphaFoldDB" id="A0A4W4ENZ8"/>
<accession>A0A4W4ENZ8</accession>
<dbReference type="Pfam" id="PF00201">
    <property type="entry name" value="UDPGT"/>
    <property type="match status" value="2"/>
</dbReference>